<dbReference type="InterPro" id="IPR000718">
    <property type="entry name" value="Peptidase_M13"/>
</dbReference>
<evidence type="ECO:0000256" key="2">
    <source>
        <dbReference type="SAM" id="Phobius"/>
    </source>
</evidence>
<organism evidence="3 4">
    <name type="scientific">Cotesia glomerata</name>
    <name type="common">Lepidopteran parasitic wasp</name>
    <name type="synonym">Apanteles glomeratus</name>
    <dbReference type="NCBI Taxonomy" id="32391"/>
    <lineage>
        <taxon>Eukaryota</taxon>
        <taxon>Metazoa</taxon>
        <taxon>Ecdysozoa</taxon>
        <taxon>Arthropoda</taxon>
        <taxon>Hexapoda</taxon>
        <taxon>Insecta</taxon>
        <taxon>Pterygota</taxon>
        <taxon>Neoptera</taxon>
        <taxon>Endopterygota</taxon>
        <taxon>Hymenoptera</taxon>
        <taxon>Apocrita</taxon>
        <taxon>Ichneumonoidea</taxon>
        <taxon>Braconidae</taxon>
        <taxon>Microgastrinae</taxon>
        <taxon>Cotesia</taxon>
    </lineage>
</organism>
<reference evidence="3 4" key="1">
    <citation type="journal article" date="2021" name="J. Hered.">
        <title>A chromosome-level genome assembly of the parasitoid wasp, Cotesia glomerata (Hymenoptera: Braconidae).</title>
        <authorList>
            <person name="Pinto B.J."/>
            <person name="Weis J.J."/>
            <person name="Gamble T."/>
            <person name="Ode P.J."/>
            <person name="Paul R."/>
            <person name="Zaspel J.M."/>
        </authorList>
    </citation>
    <scope>NUCLEOTIDE SEQUENCE [LARGE SCALE GENOMIC DNA]</scope>
    <source>
        <strain evidence="3">CgM1</strain>
    </source>
</reference>
<keyword evidence="2" id="KW-0472">Membrane</keyword>
<feature type="compositionally biased region" description="Polar residues" evidence="1">
    <location>
        <begin position="146"/>
        <end position="157"/>
    </location>
</feature>
<dbReference type="GO" id="GO:0016485">
    <property type="term" value="P:protein processing"/>
    <property type="evidence" value="ECO:0007669"/>
    <property type="project" value="TreeGrafter"/>
</dbReference>
<dbReference type="InterPro" id="IPR024079">
    <property type="entry name" value="MetalloPept_cat_dom_sf"/>
</dbReference>
<dbReference type="AlphaFoldDB" id="A0AAV7J8W4"/>
<dbReference type="SUPFAM" id="SSF55486">
    <property type="entry name" value="Metalloproteases ('zincins'), catalytic domain"/>
    <property type="match status" value="1"/>
</dbReference>
<dbReference type="Proteomes" id="UP000826195">
    <property type="component" value="Unassembled WGS sequence"/>
</dbReference>
<protein>
    <recommendedName>
        <fullName evidence="5">Peptidase M13 N-terminal domain-containing protein</fullName>
    </recommendedName>
</protein>
<dbReference type="Gene3D" id="3.40.390.10">
    <property type="entry name" value="Collagenase (Catalytic Domain)"/>
    <property type="match status" value="1"/>
</dbReference>
<dbReference type="GO" id="GO:0005886">
    <property type="term" value="C:plasma membrane"/>
    <property type="evidence" value="ECO:0007669"/>
    <property type="project" value="TreeGrafter"/>
</dbReference>
<dbReference type="PANTHER" id="PTHR11733">
    <property type="entry name" value="ZINC METALLOPROTEASE FAMILY M13 NEPRILYSIN-RELATED"/>
    <property type="match status" value="1"/>
</dbReference>
<evidence type="ECO:0008006" key="5">
    <source>
        <dbReference type="Google" id="ProtNLM"/>
    </source>
</evidence>
<feature type="transmembrane region" description="Helical" evidence="2">
    <location>
        <begin position="195"/>
        <end position="217"/>
    </location>
</feature>
<evidence type="ECO:0000313" key="4">
    <source>
        <dbReference type="Proteomes" id="UP000826195"/>
    </source>
</evidence>
<dbReference type="PANTHER" id="PTHR11733:SF167">
    <property type="entry name" value="FI17812P1-RELATED"/>
    <property type="match status" value="1"/>
</dbReference>
<dbReference type="PROSITE" id="PS51885">
    <property type="entry name" value="NEPRILYSIN"/>
    <property type="match status" value="1"/>
</dbReference>
<sequence>MSRVCALHALTQSTERESVDVRMQALVGDQPGRGLKRVEKAPRWFIPRSSDKNTANVALCTVSRNNRGRKARGGTTRSGGIKIGLSTRALCVPGPVAGPHGHSGGGGGGGSAGGGGCAGGGSHASGGSGHVSAQQQYHQHQRDHLSTPTHGQNTDEASNAVDEPMVPVERTQATGTWICCVPCYWVKRSKSVHKALLTFAMLLVTSLLVTSPVLFLITTLPDADQPRNCAPLDEACIRERDGQDEICVTKACNEGSRKMLASMNRDVDPCNDFYQFACGSFRDRESSPSSSSFTILQKQIDRKIQIA</sequence>
<keyword evidence="4" id="KW-1185">Reference proteome</keyword>
<dbReference type="EMBL" id="JAHXZJ010000001">
    <property type="protein sequence ID" value="KAH0568667.1"/>
    <property type="molecule type" value="Genomic_DNA"/>
</dbReference>
<accession>A0AAV7J8W4</accession>
<gene>
    <name evidence="3" type="ORF">KQX54_021355</name>
</gene>
<comment type="caution">
    <text evidence="3">The sequence shown here is derived from an EMBL/GenBank/DDBJ whole genome shotgun (WGS) entry which is preliminary data.</text>
</comment>
<keyword evidence="2" id="KW-1133">Transmembrane helix</keyword>
<dbReference type="GO" id="GO:0004222">
    <property type="term" value="F:metalloendopeptidase activity"/>
    <property type="evidence" value="ECO:0007669"/>
    <property type="project" value="InterPro"/>
</dbReference>
<evidence type="ECO:0000256" key="1">
    <source>
        <dbReference type="SAM" id="MobiDB-lite"/>
    </source>
</evidence>
<keyword evidence="2" id="KW-0812">Transmembrane</keyword>
<feature type="compositionally biased region" description="Gly residues" evidence="1">
    <location>
        <begin position="101"/>
        <end position="129"/>
    </location>
</feature>
<name>A0AAV7J8W4_COTGL</name>
<evidence type="ECO:0000313" key="3">
    <source>
        <dbReference type="EMBL" id="KAH0568667.1"/>
    </source>
</evidence>
<feature type="region of interest" description="Disordered" evidence="1">
    <location>
        <begin position="94"/>
        <end position="164"/>
    </location>
</feature>
<proteinExistence type="predicted"/>